<dbReference type="EMBL" id="JPWI01000004">
    <property type="protein sequence ID" value="RCK46625.1"/>
    <property type="molecule type" value="Genomic_DNA"/>
</dbReference>
<comment type="caution">
    <text evidence="2">The sequence shown here is derived from an EMBL/GenBank/DDBJ whole genome shotgun (WGS) entry which is preliminary data.</text>
</comment>
<reference evidence="2 3" key="1">
    <citation type="submission" date="2014-07" db="EMBL/GenBank/DDBJ databases">
        <title>Draft genome sequence of Thalassospira profundimaris PR54-5.</title>
        <authorList>
            <person name="Lai Q."/>
            <person name="Shao Z."/>
        </authorList>
    </citation>
    <scope>NUCLEOTIDE SEQUENCE [LARGE SCALE GENOMIC DNA]</scope>
    <source>
        <strain evidence="2 3">PR54-5</strain>
    </source>
</reference>
<accession>A0A367WYV2</accession>
<evidence type="ECO:0000313" key="2">
    <source>
        <dbReference type="EMBL" id="RCK46625.1"/>
    </source>
</evidence>
<dbReference type="Proteomes" id="UP000252255">
    <property type="component" value="Unassembled WGS sequence"/>
</dbReference>
<organism evidence="2 3">
    <name type="scientific">Thalassospira profundimaris</name>
    <dbReference type="NCBI Taxonomy" id="502049"/>
    <lineage>
        <taxon>Bacteria</taxon>
        <taxon>Pseudomonadati</taxon>
        <taxon>Pseudomonadota</taxon>
        <taxon>Alphaproteobacteria</taxon>
        <taxon>Rhodospirillales</taxon>
        <taxon>Thalassospiraceae</taxon>
        <taxon>Thalassospira</taxon>
    </lineage>
</organism>
<evidence type="ECO:0000256" key="1">
    <source>
        <dbReference type="SAM" id="Phobius"/>
    </source>
</evidence>
<protein>
    <submittedName>
        <fullName evidence="2">Uncharacterized protein</fullName>
    </submittedName>
</protein>
<keyword evidence="1" id="KW-0472">Membrane</keyword>
<dbReference type="AlphaFoldDB" id="A0A367WYV2"/>
<feature type="transmembrane region" description="Helical" evidence="1">
    <location>
        <begin position="60"/>
        <end position="80"/>
    </location>
</feature>
<evidence type="ECO:0000313" key="3">
    <source>
        <dbReference type="Proteomes" id="UP000252255"/>
    </source>
</evidence>
<dbReference type="RefSeq" id="WP_114097604.1">
    <property type="nucleotide sequence ID" value="NZ_JPWI01000004.1"/>
</dbReference>
<gene>
    <name evidence="2" type="ORF">TH30_08495</name>
</gene>
<keyword evidence="1" id="KW-1133">Transmembrane helix</keyword>
<feature type="transmembrane region" description="Helical" evidence="1">
    <location>
        <begin position="20"/>
        <end position="40"/>
    </location>
</feature>
<sequence>MINAIFQLGRNTVTWTRENWPKWPIAVAAIIGLPAMFMTIDNACSPISNGFCRQWLSFQWETIVAGLLGLGGGYLALTAVKWQDTNQQRRTIDTCRKELVELRTLIHGAKNKHKAISKELGDALEICRLIEQGDDISPVQEHYVALAQQNKPQEIDELVNDMLTIQDTVKQITLDFRTVISLINRVGLNRHVSGLPLKAYQSASTEISNFENIYFAENGMVRGIDERRAMITSQLSFMHLTVHGHLIGSTNPTIWHIDKVIRDLDGQIRKLARLL</sequence>
<proteinExistence type="predicted"/>
<keyword evidence="1" id="KW-0812">Transmembrane</keyword>
<name>A0A367WYV2_9PROT</name>